<keyword evidence="3" id="KW-1185">Reference proteome</keyword>
<dbReference type="RefSeq" id="WP_153759998.1">
    <property type="nucleotide sequence ID" value="NZ_CP045851.1"/>
</dbReference>
<dbReference type="GO" id="GO:0002161">
    <property type="term" value="F:aminoacyl-tRNA deacylase activity"/>
    <property type="evidence" value="ECO:0007669"/>
    <property type="project" value="InterPro"/>
</dbReference>
<protein>
    <submittedName>
        <fullName evidence="2">YbaK/EbsC family protein</fullName>
    </submittedName>
</protein>
<evidence type="ECO:0000259" key="1">
    <source>
        <dbReference type="Pfam" id="PF04073"/>
    </source>
</evidence>
<dbReference type="PANTHER" id="PTHR30411:SF1">
    <property type="entry name" value="CYTOPLASMIC PROTEIN"/>
    <property type="match status" value="1"/>
</dbReference>
<dbReference type="Pfam" id="PF04073">
    <property type="entry name" value="tRNA_edit"/>
    <property type="match status" value="1"/>
</dbReference>
<dbReference type="InterPro" id="IPR007214">
    <property type="entry name" value="YbaK/aa-tRNA-synth-assoc-dom"/>
</dbReference>
<feature type="domain" description="YbaK/aminoacyl-tRNA synthetase-associated" evidence="1">
    <location>
        <begin position="28"/>
        <end position="144"/>
    </location>
</feature>
<sequence>MPHPNVRRVVAAATEQGLDVEIREFPDGTRTAAEAAAAIGVEVGQIVKSLIFGHGPDLVVALVSGANQLDESKLSAVAGGAAVERVDADRVRAGTGYPIGGVPPFGHAQPLDTYLDEDLLGYDEVWAAAGTWNHVFAIAPQRLVEVSGATVAPLAR</sequence>
<organism evidence="2 3">
    <name type="scientific">Actinomarinicola tropica</name>
    <dbReference type="NCBI Taxonomy" id="2789776"/>
    <lineage>
        <taxon>Bacteria</taxon>
        <taxon>Bacillati</taxon>
        <taxon>Actinomycetota</taxon>
        <taxon>Acidimicrobiia</taxon>
        <taxon>Acidimicrobiales</taxon>
        <taxon>Iamiaceae</taxon>
        <taxon>Actinomarinicola</taxon>
    </lineage>
</organism>
<dbReference type="AlphaFoldDB" id="A0A5Q2RLT6"/>
<dbReference type="KEGG" id="atq:GH723_12740"/>
<dbReference type="EMBL" id="CP045851">
    <property type="protein sequence ID" value="QGG95892.1"/>
    <property type="molecule type" value="Genomic_DNA"/>
</dbReference>
<dbReference type="InterPro" id="IPR036754">
    <property type="entry name" value="YbaK/aa-tRNA-synt-asso_dom_sf"/>
</dbReference>
<dbReference type="Proteomes" id="UP000334019">
    <property type="component" value="Chromosome"/>
</dbReference>
<gene>
    <name evidence="2" type="ORF">GH723_12740</name>
</gene>
<dbReference type="Gene3D" id="3.90.960.10">
    <property type="entry name" value="YbaK/aminoacyl-tRNA synthetase-associated domain"/>
    <property type="match status" value="1"/>
</dbReference>
<evidence type="ECO:0000313" key="3">
    <source>
        <dbReference type="Proteomes" id="UP000334019"/>
    </source>
</evidence>
<accession>A0A5Q2RLT6</accession>
<reference evidence="2 3" key="1">
    <citation type="submission" date="2019-11" db="EMBL/GenBank/DDBJ databases">
        <authorList>
            <person name="He Y."/>
        </authorList>
    </citation>
    <scope>NUCLEOTIDE SEQUENCE [LARGE SCALE GENOMIC DNA]</scope>
    <source>
        <strain evidence="2 3">SCSIO 58843</strain>
    </source>
</reference>
<name>A0A5Q2RLT6_9ACTN</name>
<evidence type="ECO:0000313" key="2">
    <source>
        <dbReference type="EMBL" id="QGG95892.1"/>
    </source>
</evidence>
<proteinExistence type="predicted"/>
<dbReference type="SUPFAM" id="SSF55826">
    <property type="entry name" value="YbaK/ProRS associated domain"/>
    <property type="match status" value="1"/>
</dbReference>
<dbReference type="PANTHER" id="PTHR30411">
    <property type="entry name" value="CYTOPLASMIC PROTEIN"/>
    <property type="match status" value="1"/>
</dbReference>
<dbReference type="CDD" id="cd04333">
    <property type="entry name" value="ProX_deacylase"/>
    <property type="match status" value="1"/>
</dbReference>